<dbReference type="InterPro" id="IPR051807">
    <property type="entry name" value="Sec-metab_biosynth-assoc"/>
</dbReference>
<keyword evidence="4" id="KW-1185">Reference proteome</keyword>
<dbReference type="STRING" id="1902579.BHV28_15980"/>
<proteinExistence type="inferred from homology"/>
<organism evidence="3 4">
    <name type="scientific">Candidatus Tokpelaia hoelldobleri</name>
    <dbReference type="NCBI Taxonomy" id="1902579"/>
    <lineage>
        <taxon>Bacteria</taxon>
        <taxon>Pseudomonadati</taxon>
        <taxon>Pseudomonadota</taxon>
        <taxon>Alphaproteobacteria</taxon>
        <taxon>Hyphomicrobiales</taxon>
        <taxon>Candidatus Tokpelaia</taxon>
    </lineage>
</organism>
<dbReference type="PROSITE" id="PS50003">
    <property type="entry name" value="PH_DOMAIN"/>
    <property type="match status" value="1"/>
</dbReference>
<accession>A0A1U9JWP7</accession>
<dbReference type="SUPFAM" id="SSF54909">
    <property type="entry name" value="Dimeric alpha+beta barrel"/>
    <property type="match status" value="1"/>
</dbReference>
<dbReference type="KEGG" id="thd:BHV28_15980"/>
<dbReference type="InterPro" id="IPR011008">
    <property type="entry name" value="Dimeric_a/b-barrel"/>
</dbReference>
<evidence type="ECO:0000259" key="2">
    <source>
        <dbReference type="PROSITE" id="PS50003"/>
    </source>
</evidence>
<dbReference type="Proteomes" id="UP000188912">
    <property type="component" value="Chromosome"/>
</dbReference>
<reference evidence="3 4" key="1">
    <citation type="journal article" date="2010" name="Science">
        <title>Genomic comparison of the ants Camponotus floridanus and Harpegnathos saltator.</title>
        <authorList>
            <person name="Bonasio R."/>
            <person name="Zhang G."/>
            <person name="Ye C."/>
            <person name="Mutti N.S."/>
            <person name="Fang X."/>
            <person name="Qin N."/>
            <person name="Donahue G."/>
            <person name="Yang P."/>
            <person name="Li Q."/>
            <person name="Li C."/>
            <person name="Zhang P."/>
            <person name="Huang Z."/>
            <person name="Berger S.L."/>
            <person name="Reinberg D."/>
            <person name="Wang J."/>
            <person name="Liebig J."/>
        </authorList>
    </citation>
    <scope>NUCLEOTIDE SEQUENCE [LARGE SCALE GENOMIC DNA]</scope>
    <source>
        <strain evidence="3 4">Hsal</strain>
    </source>
</reference>
<dbReference type="PANTHER" id="PTHR33606:SF3">
    <property type="entry name" value="PROTEIN YCII"/>
    <property type="match status" value="1"/>
</dbReference>
<dbReference type="InterPro" id="IPR001849">
    <property type="entry name" value="PH_domain"/>
</dbReference>
<dbReference type="Pfam" id="PF03795">
    <property type="entry name" value="YCII"/>
    <property type="match status" value="1"/>
</dbReference>
<dbReference type="PANTHER" id="PTHR33606">
    <property type="entry name" value="PROTEIN YCII"/>
    <property type="match status" value="1"/>
</dbReference>
<evidence type="ECO:0000313" key="4">
    <source>
        <dbReference type="Proteomes" id="UP000188912"/>
    </source>
</evidence>
<dbReference type="EMBL" id="CP017315">
    <property type="protein sequence ID" value="AQS42276.1"/>
    <property type="molecule type" value="Genomic_DNA"/>
</dbReference>
<comment type="similarity">
    <text evidence="1">Belongs to the YciI family.</text>
</comment>
<dbReference type="AlphaFoldDB" id="A0A1U9JWP7"/>
<gene>
    <name evidence="3" type="ORF">BHV28_15980</name>
</gene>
<reference evidence="3 4" key="2">
    <citation type="journal article" date="2016" name="Sci. Rep.">
        <title>The genome of Rhizobiales bacteria in predatory ants reveals urease gene functions but no genes for nitrogen fixation.</title>
        <authorList>
            <person name="Neuvonen M.M."/>
            <person name="Tamarit D."/>
            <person name="Naslund K."/>
            <person name="Liebig J."/>
            <person name="Feldhaar H."/>
            <person name="Moran N.A."/>
            <person name="Guy L."/>
            <person name="Andersson S.G."/>
        </authorList>
    </citation>
    <scope>NUCLEOTIDE SEQUENCE [LARGE SCALE GENOMIC DNA]</scope>
    <source>
        <strain evidence="3 4">Hsal</strain>
    </source>
</reference>
<dbReference type="NCBIfam" id="NF009502">
    <property type="entry name" value="PRK12863.1-1"/>
    <property type="match status" value="1"/>
</dbReference>
<evidence type="ECO:0000313" key="3">
    <source>
        <dbReference type="EMBL" id="AQS42276.1"/>
    </source>
</evidence>
<feature type="domain" description="PH" evidence="2">
    <location>
        <begin position="1"/>
        <end position="36"/>
    </location>
</feature>
<sequence length="96" mass="10236">MLFAILCNDKSGCLALRQATRPEHLDWLKGLGDTLKFAGPFLDETGAANGSLLVIEAENHAAAVALAAQDPYALAGLFASGTVRPWSWTVNNPVQR</sequence>
<name>A0A1U9JWP7_9HYPH</name>
<dbReference type="InterPro" id="IPR005545">
    <property type="entry name" value="YCII"/>
</dbReference>
<protein>
    <submittedName>
        <fullName evidence="3">YCII-related domain-containing protein</fullName>
    </submittedName>
</protein>
<dbReference type="Gene3D" id="3.30.70.1060">
    <property type="entry name" value="Dimeric alpha+beta barrel"/>
    <property type="match status" value="1"/>
</dbReference>
<evidence type="ECO:0000256" key="1">
    <source>
        <dbReference type="ARBA" id="ARBA00007689"/>
    </source>
</evidence>